<dbReference type="SMART" id="SM00487">
    <property type="entry name" value="DEXDc"/>
    <property type="match status" value="1"/>
</dbReference>
<dbReference type="SUPFAM" id="SSF52540">
    <property type="entry name" value="P-loop containing nucleoside triphosphate hydrolases"/>
    <property type="match status" value="1"/>
</dbReference>
<dbReference type="AlphaFoldDB" id="H5US01"/>
<accession>H5US01</accession>
<dbReference type="CDD" id="cd18787">
    <property type="entry name" value="SF2_C_DEAD"/>
    <property type="match status" value="1"/>
</dbReference>
<dbReference type="Pfam" id="PF00270">
    <property type="entry name" value="DEAD"/>
    <property type="match status" value="1"/>
</dbReference>
<evidence type="ECO:0000256" key="7">
    <source>
        <dbReference type="SAM" id="MobiDB-lite"/>
    </source>
</evidence>
<name>H5US01_9MICO</name>
<dbReference type="PROSITE" id="PS51194">
    <property type="entry name" value="HELICASE_CTER"/>
    <property type="match status" value="1"/>
</dbReference>
<dbReference type="InterPro" id="IPR014014">
    <property type="entry name" value="RNA_helicase_DEAD_Q_motif"/>
</dbReference>
<dbReference type="GO" id="GO:0005829">
    <property type="term" value="C:cytosol"/>
    <property type="evidence" value="ECO:0007669"/>
    <property type="project" value="TreeGrafter"/>
</dbReference>
<evidence type="ECO:0000256" key="3">
    <source>
        <dbReference type="ARBA" id="ARBA00022806"/>
    </source>
</evidence>
<dbReference type="InterPro" id="IPR011545">
    <property type="entry name" value="DEAD/DEAH_box_helicase_dom"/>
</dbReference>
<organism evidence="11 12">
    <name type="scientific">Mobilicoccus pelagius NBRC 104925</name>
    <dbReference type="NCBI Taxonomy" id="1089455"/>
    <lineage>
        <taxon>Bacteria</taxon>
        <taxon>Bacillati</taxon>
        <taxon>Actinomycetota</taxon>
        <taxon>Actinomycetes</taxon>
        <taxon>Micrococcales</taxon>
        <taxon>Dermatophilaceae</taxon>
        <taxon>Mobilicoccus</taxon>
    </lineage>
</organism>
<keyword evidence="3 11" id="KW-0347">Helicase</keyword>
<feature type="compositionally biased region" description="Low complexity" evidence="7">
    <location>
        <begin position="394"/>
        <end position="421"/>
    </location>
</feature>
<dbReference type="STRING" id="1089455.MOPEL_073_01500"/>
<dbReference type="Gene3D" id="3.40.50.300">
    <property type="entry name" value="P-loop containing nucleotide triphosphate hydrolases"/>
    <property type="match status" value="2"/>
</dbReference>
<feature type="domain" description="Helicase ATP-binding" evidence="8">
    <location>
        <begin position="515"/>
        <end position="689"/>
    </location>
</feature>
<evidence type="ECO:0000256" key="6">
    <source>
        <dbReference type="PROSITE-ProRule" id="PRU00552"/>
    </source>
</evidence>
<feature type="short sequence motif" description="Q motif" evidence="6">
    <location>
        <begin position="484"/>
        <end position="512"/>
    </location>
</feature>
<feature type="compositionally biased region" description="Basic and acidic residues" evidence="7">
    <location>
        <begin position="30"/>
        <end position="323"/>
    </location>
</feature>
<evidence type="ECO:0000259" key="8">
    <source>
        <dbReference type="PROSITE" id="PS51192"/>
    </source>
</evidence>
<feature type="region of interest" description="Disordered" evidence="7">
    <location>
        <begin position="859"/>
        <end position="938"/>
    </location>
</feature>
<dbReference type="InterPro" id="IPR027417">
    <property type="entry name" value="P-loop_NTPase"/>
</dbReference>
<dbReference type="SMART" id="SM00490">
    <property type="entry name" value="HELICc"/>
    <property type="match status" value="1"/>
</dbReference>
<dbReference type="GO" id="GO:0005524">
    <property type="term" value="F:ATP binding"/>
    <property type="evidence" value="ECO:0007669"/>
    <property type="project" value="UniProtKB-KW"/>
</dbReference>
<dbReference type="OrthoDB" id="9805696at2"/>
<feature type="compositionally biased region" description="Basic and acidic residues" evidence="7">
    <location>
        <begin position="336"/>
        <end position="354"/>
    </location>
</feature>
<evidence type="ECO:0000256" key="4">
    <source>
        <dbReference type="ARBA" id="ARBA00022840"/>
    </source>
</evidence>
<keyword evidence="1" id="KW-0547">Nucleotide-binding</keyword>
<dbReference type="PROSITE" id="PS51195">
    <property type="entry name" value="Q_MOTIF"/>
    <property type="match status" value="1"/>
</dbReference>
<evidence type="ECO:0000256" key="5">
    <source>
        <dbReference type="ARBA" id="ARBA00038437"/>
    </source>
</evidence>
<sequence>MSPKNPDASKKPRWSAAKKAAKRTPTTSVRPDRAPARAGRRFDRDDRRDDTRRDDQRGWTDRGRDDRAPRRRDDDRGARGPRGGDRRGSRWEDRGPRRDARDDRRGSQDRPYGRRDDRTDDRYGNRAGTDRRSDDRGGYRGGQGRDDRRSGGRYDDQRSSGRYDGRRSTGRRDDRDSFRGGDRRDDRGYRGDTRRDDRGFQRNDDRGHQGRDDRRYQGRDDRRNDRGFDRGPARDARNDRGDERRNDRGYGRRDDRGFDRRDDRGFDRGFDRREDRYPRRDDRARDSDRREDRYPRRDDRGFDRRDDRRGDRDARGWRRERPAYVRPADAPAAQAERLRRKELPVVERPERDETVAPVDTVRSDAPAEARPAERREVDVVAAPDAPEPRRETVVETVVTDSAPDASEASAATPSGDAGHLTDAAPAATADAAAIDASGDVSGDHASEPTDSVVVQAGTAHAAPTTPAAEDADETQKDRKDTPAPTFVDLGVPKVLADRLAREGITTPFPIQQATIPDALAGRDVLGRGRTGSGKTYAFGLPLLARLAEGGRAKPNLPRALVLSPTRELAMQIGDALQPLVHVAGLRHKLVAGGMPYPPQFDALDRGVDVLVATPGRLNDLIERGACTLDAVEIVVLDEADHMADMGFLPEVTEIMDKVPAGGQRLLFSATLDKGIDTLVESYLVDPVTHSTDDAQASVATMDHHILLVDPAHKKVVTAHVANRGGHTIVFARTKLGADRIALQLREQGVFAAALHGGLSQAARNRVLAAFRDGELPVLVATDVAARGIHVDDVGVVMQVDPPADHKDYLHRAGRTARAGEKGTVVTLALPHQKRLMQRIADQAGLDITPERVAPNDERLRELTGAHRPSGAPIPEERLRRLMEPPPRPRRGGFRPGGRGQGGRQGGRGQGGRGGGYRGQGGHGGGQGGRGRDDRGPRY</sequence>
<feature type="region of interest" description="Disordered" evidence="7">
    <location>
        <begin position="1"/>
        <end position="421"/>
    </location>
</feature>
<protein>
    <submittedName>
        <fullName evidence="11">Putative ATP-dependent RNA helicase</fullName>
    </submittedName>
</protein>
<proteinExistence type="inferred from homology"/>
<dbReference type="Proteomes" id="UP000004367">
    <property type="component" value="Unassembled WGS sequence"/>
</dbReference>
<feature type="domain" description="DEAD-box RNA helicase Q" evidence="10">
    <location>
        <begin position="484"/>
        <end position="512"/>
    </location>
</feature>
<evidence type="ECO:0000313" key="11">
    <source>
        <dbReference type="EMBL" id="GAB48509.1"/>
    </source>
</evidence>
<dbReference type="InterPro" id="IPR001650">
    <property type="entry name" value="Helicase_C-like"/>
</dbReference>
<dbReference type="GO" id="GO:0003724">
    <property type="term" value="F:RNA helicase activity"/>
    <property type="evidence" value="ECO:0007669"/>
    <property type="project" value="InterPro"/>
</dbReference>
<evidence type="ECO:0000256" key="1">
    <source>
        <dbReference type="ARBA" id="ARBA00022741"/>
    </source>
</evidence>
<dbReference type="PANTHER" id="PTHR47959:SF13">
    <property type="entry name" value="ATP-DEPENDENT RNA HELICASE RHLE"/>
    <property type="match status" value="1"/>
</dbReference>
<dbReference type="Pfam" id="PF00271">
    <property type="entry name" value="Helicase_C"/>
    <property type="match status" value="1"/>
</dbReference>
<gene>
    <name evidence="11" type="ORF">MOPEL_073_01500</name>
</gene>
<reference evidence="11 12" key="1">
    <citation type="submission" date="2012-02" db="EMBL/GenBank/DDBJ databases">
        <title>Whole genome shotgun sequence of Mobilicoccus pelagius NBRC 104925.</title>
        <authorList>
            <person name="Yoshida Y."/>
            <person name="Hosoyama A."/>
            <person name="Tsuchikane K."/>
            <person name="Katsumata H."/>
            <person name="Yamazaki S."/>
            <person name="Fujita N."/>
        </authorList>
    </citation>
    <scope>NUCLEOTIDE SEQUENCE [LARGE SCALE GENOMIC DNA]</scope>
    <source>
        <strain evidence="11 12">NBRC 104925</strain>
    </source>
</reference>
<feature type="compositionally biased region" description="Basic and acidic residues" evidence="7">
    <location>
        <begin position="361"/>
        <end position="378"/>
    </location>
</feature>
<dbReference type="InterPro" id="IPR050079">
    <property type="entry name" value="DEAD_box_RNA_helicase"/>
</dbReference>
<dbReference type="eggNOG" id="COG0513">
    <property type="taxonomic scope" value="Bacteria"/>
</dbReference>
<dbReference type="PROSITE" id="PS51192">
    <property type="entry name" value="HELICASE_ATP_BIND_1"/>
    <property type="match status" value="1"/>
</dbReference>
<comment type="caution">
    <text evidence="11">The sequence shown here is derived from an EMBL/GenBank/DDBJ whole genome shotgun (WGS) entry which is preliminary data.</text>
</comment>
<dbReference type="EMBL" id="BAFE01000052">
    <property type="protein sequence ID" value="GAB48509.1"/>
    <property type="molecule type" value="Genomic_DNA"/>
</dbReference>
<keyword evidence="12" id="KW-1185">Reference proteome</keyword>
<dbReference type="GO" id="GO:0003676">
    <property type="term" value="F:nucleic acid binding"/>
    <property type="evidence" value="ECO:0007669"/>
    <property type="project" value="InterPro"/>
</dbReference>
<dbReference type="GO" id="GO:0016787">
    <property type="term" value="F:hydrolase activity"/>
    <property type="evidence" value="ECO:0007669"/>
    <property type="project" value="UniProtKB-KW"/>
</dbReference>
<comment type="similarity">
    <text evidence="5">Belongs to the DEAD box helicase family.</text>
</comment>
<feature type="compositionally biased region" description="Low complexity" evidence="7">
    <location>
        <begin position="457"/>
        <end position="468"/>
    </location>
</feature>
<evidence type="ECO:0000259" key="9">
    <source>
        <dbReference type="PROSITE" id="PS51194"/>
    </source>
</evidence>
<dbReference type="InterPro" id="IPR014001">
    <property type="entry name" value="Helicase_ATP-bd"/>
</dbReference>
<dbReference type="InterPro" id="IPR044742">
    <property type="entry name" value="DEAD/DEAH_RhlB"/>
</dbReference>
<evidence type="ECO:0000256" key="2">
    <source>
        <dbReference type="ARBA" id="ARBA00022801"/>
    </source>
</evidence>
<feature type="compositionally biased region" description="Gly residues" evidence="7">
    <location>
        <begin position="893"/>
        <end position="928"/>
    </location>
</feature>
<dbReference type="RefSeq" id="WP_009482407.1">
    <property type="nucleotide sequence ID" value="NZ_BAFE01000052.1"/>
</dbReference>
<evidence type="ECO:0000259" key="10">
    <source>
        <dbReference type="PROSITE" id="PS51195"/>
    </source>
</evidence>
<evidence type="ECO:0000313" key="12">
    <source>
        <dbReference type="Proteomes" id="UP000004367"/>
    </source>
</evidence>
<keyword evidence="2" id="KW-0378">Hydrolase</keyword>
<feature type="compositionally biased region" description="Basic and acidic residues" evidence="7">
    <location>
        <begin position="929"/>
        <end position="938"/>
    </location>
</feature>
<keyword evidence="4" id="KW-0067">ATP-binding</keyword>
<dbReference type="PANTHER" id="PTHR47959">
    <property type="entry name" value="ATP-DEPENDENT RNA HELICASE RHLE-RELATED"/>
    <property type="match status" value="1"/>
</dbReference>
<dbReference type="CDD" id="cd00268">
    <property type="entry name" value="DEADc"/>
    <property type="match status" value="1"/>
</dbReference>
<feature type="region of interest" description="Disordered" evidence="7">
    <location>
        <begin position="457"/>
        <end position="485"/>
    </location>
</feature>
<feature type="domain" description="Helicase C-terminal" evidence="9">
    <location>
        <begin position="707"/>
        <end position="860"/>
    </location>
</feature>